<dbReference type="KEGG" id="lgo:JCM16774_0001"/>
<reference evidence="12 13" key="1">
    <citation type="submission" date="2019-07" db="EMBL/GenBank/DDBJ databases">
        <title>Complete Genome Sequence of Leptotrichia goodfellowii Strain JCM 16774.</title>
        <authorList>
            <person name="Watanabe S."/>
            <person name="Cui L."/>
        </authorList>
    </citation>
    <scope>NUCLEOTIDE SEQUENCE [LARGE SCALE GENOMIC DNA]</scope>
    <source>
        <strain evidence="12 13">JCM16774</strain>
    </source>
</reference>
<feature type="region of interest" description="Domain I, interacts with DnaA modulators" evidence="8">
    <location>
        <begin position="1"/>
        <end position="89"/>
    </location>
</feature>
<evidence type="ECO:0000256" key="4">
    <source>
        <dbReference type="ARBA" id="ARBA00022741"/>
    </source>
</evidence>
<evidence type="ECO:0000256" key="9">
    <source>
        <dbReference type="NCBIfam" id="TIGR00362"/>
    </source>
</evidence>
<feature type="binding site" evidence="8">
    <location>
        <position position="158"/>
    </location>
    <ligand>
        <name>ATP</name>
        <dbReference type="ChEBI" id="CHEBI:30616"/>
    </ligand>
</feature>
<keyword evidence="2 8" id="KW-0963">Cytoplasm</keyword>
<comment type="subcellular location">
    <subcellularLocation>
        <location evidence="8">Cytoplasm</location>
    </subcellularLocation>
</comment>
<dbReference type="InterPro" id="IPR013317">
    <property type="entry name" value="DnaA_dom"/>
</dbReference>
<feature type="binding site" evidence="8">
    <location>
        <position position="160"/>
    </location>
    <ligand>
        <name>ATP</name>
        <dbReference type="ChEBI" id="CHEBI:30616"/>
    </ligand>
</feature>
<dbReference type="InterPro" id="IPR027417">
    <property type="entry name" value="P-loop_NTPase"/>
</dbReference>
<comment type="caution">
    <text evidence="8">Lacks conserved residue(s) required for the propagation of feature annotation.</text>
</comment>
<dbReference type="PRINTS" id="PR00051">
    <property type="entry name" value="DNAA"/>
</dbReference>
<evidence type="ECO:0000256" key="2">
    <source>
        <dbReference type="ARBA" id="ARBA00022490"/>
    </source>
</evidence>
<dbReference type="InterPro" id="IPR020591">
    <property type="entry name" value="Chromosome_initiator_DnaA-like"/>
</dbReference>
<dbReference type="Gene3D" id="1.10.8.60">
    <property type="match status" value="1"/>
</dbReference>
<dbReference type="GO" id="GO:0003688">
    <property type="term" value="F:DNA replication origin binding"/>
    <property type="evidence" value="ECO:0007669"/>
    <property type="project" value="UniProtKB-UniRule"/>
</dbReference>
<dbReference type="Gene3D" id="1.10.1750.10">
    <property type="match status" value="1"/>
</dbReference>
<feature type="binding site" evidence="8">
    <location>
        <position position="156"/>
    </location>
    <ligand>
        <name>ATP</name>
        <dbReference type="ChEBI" id="CHEBI:30616"/>
    </ligand>
</feature>
<evidence type="ECO:0000256" key="3">
    <source>
        <dbReference type="ARBA" id="ARBA00022705"/>
    </source>
</evidence>
<name>A0A510J7R1_9FUSO</name>
<keyword evidence="4 8" id="KW-0547">Nucleotide-binding</keyword>
<dbReference type="SMART" id="SM00760">
    <property type="entry name" value="Bac_DnaA_C"/>
    <property type="match status" value="1"/>
</dbReference>
<evidence type="ECO:0000256" key="5">
    <source>
        <dbReference type="ARBA" id="ARBA00022840"/>
    </source>
</evidence>
<dbReference type="InterPro" id="IPR038454">
    <property type="entry name" value="DnaA_N_sf"/>
</dbReference>
<dbReference type="NCBIfam" id="TIGR00362">
    <property type="entry name" value="DnaA"/>
    <property type="match status" value="1"/>
</dbReference>
<dbReference type="PROSITE" id="PS01008">
    <property type="entry name" value="DNAA"/>
    <property type="match status" value="1"/>
</dbReference>
<dbReference type="Pfam" id="PF00308">
    <property type="entry name" value="Bac_DnaA"/>
    <property type="match status" value="1"/>
</dbReference>
<dbReference type="InterPro" id="IPR001957">
    <property type="entry name" value="Chromosome_initiator_DnaA"/>
</dbReference>
<sequence length="453" mass="52221">MDVNASNLWDKILKIFKNNTSMETEYNAFFKNVKADDFSNNILSLNCNSPLMKEKMEKYKNEIEETLNDIFILSNEKIHIVFNIKKEEEPGEISYRIKEYRSTNQNSSMKTGLNVRNRLDNFIVGDNSRMAYNACLAVLENEAPVYNPLFIYGGSGLGKTHLMQAVGNAILERNPEKRVLYTTTEEFSNEFIAAIKEGRIKNFRDTFRNLDVLLLDDIQFFERIFGRGMGDTEEEFFHTFNKLQESGKQIIMISDRYPQDIKNLSKRLESRFISGLSTEILEPGYETRKAILENIVEIKNIEIDDNILEYIAESVSSNVRELEGILTLINARAKLLNEKITLQQVQDELSTRMRSQQSKITAEKIIEIVSQEYSIPVSEMKARKKKQEIVDARQTAMFLIKNILDLNLTTIGGLFGGKDHSTVISSIRKIEGKIEENIAFKKELDRIKQKIVK</sequence>
<dbReference type="InterPro" id="IPR013159">
    <property type="entry name" value="DnaA_C"/>
</dbReference>
<dbReference type="SUPFAM" id="SSF48295">
    <property type="entry name" value="TrpR-like"/>
    <property type="match status" value="1"/>
</dbReference>
<dbReference type="PANTHER" id="PTHR30050">
    <property type="entry name" value="CHROMOSOMAL REPLICATION INITIATOR PROTEIN DNAA"/>
    <property type="match status" value="1"/>
</dbReference>
<comment type="domain">
    <text evidence="8">Domain I is involved in oligomerization and binding regulators, domain II is flexibile and of varying length in different bacteria, domain III forms the AAA+ region, while domain IV binds dsDNA.</text>
</comment>
<evidence type="ECO:0000256" key="1">
    <source>
        <dbReference type="ARBA" id="ARBA00006583"/>
    </source>
</evidence>
<proteinExistence type="inferred from homology"/>
<dbReference type="AlphaFoldDB" id="A0A510J7R1"/>
<organism evidence="12 13">
    <name type="scientific">Pseudoleptotrichia goodfellowii</name>
    <dbReference type="NCBI Taxonomy" id="157692"/>
    <lineage>
        <taxon>Bacteria</taxon>
        <taxon>Fusobacteriati</taxon>
        <taxon>Fusobacteriota</taxon>
        <taxon>Fusobacteriia</taxon>
        <taxon>Fusobacteriales</taxon>
        <taxon>Leptotrichiaceae</taxon>
        <taxon>Pseudoleptotrichia</taxon>
    </lineage>
</organism>
<feature type="region of interest" description="Domain IV, binds dsDNA" evidence="8">
    <location>
        <begin position="334"/>
        <end position="453"/>
    </location>
</feature>
<keyword evidence="3 8" id="KW-0235">DNA replication</keyword>
<dbReference type="SUPFAM" id="SSF52540">
    <property type="entry name" value="P-loop containing nucleoside triphosphate hydrolases"/>
    <property type="match status" value="1"/>
</dbReference>
<dbReference type="GO" id="GO:0006270">
    <property type="term" value="P:DNA replication initiation"/>
    <property type="evidence" value="ECO:0007669"/>
    <property type="project" value="UniProtKB-UniRule"/>
</dbReference>
<evidence type="ECO:0000313" key="12">
    <source>
        <dbReference type="EMBL" id="BBM35096.1"/>
    </source>
</evidence>
<gene>
    <name evidence="8 12" type="primary">dnaA</name>
    <name evidence="12" type="ORF">JCM16774_0001</name>
</gene>
<dbReference type="GO" id="GO:0008289">
    <property type="term" value="F:lipid binding"/>
    <property type="evidence" value="ECO:0007669"/>
    <property type="project" value="UniProtKB-KW"/>
</dbReference>
<keyword evidence="6 8" id="KW-0446">Lipid-binding</keyword>
<evidence type="ECO:0000256" key="8">
    <source>
        <dbReference type="HAMAP-Rule" id="MF_00377"/>
    </source>
</evidence>
<dbReference type="GO" id="GO:0005737">
    <property type="term" value="C:cytoplasm"/>
    <property type="evidence" value="ECO:0007669"/>
    <property type="project" value="UniProtKB-SubCell"/>
</dbReference>
<dbReference type="Pfam" id="PF08299">
    <property type="entry name" value="Bac_DnaA_C"/>
    <property type="match status" value="1"/>
</dbReference>
<keyword evidence="5 8" id="KW-0067">ATP-binding</keyword>
<evidence type="ECO:0000256" key="11">
    <source>
        <dbReference type="RuleBase" id="RU004227"/>
    </source>
</evidence>
<dbReference type="EMBL" id="AP019822">
    <property type="protein sequence ID" value="BBM35096.1"/>
    <property type="molecule type" value="Genomic_DNA"/>
</dbReference>
<dbReference type="InterPro" id="IPR003593">
    <property type="entry name" value="AAA+_ATPase"/>
</dbReference>
<dbReference type="Proteomes" id="UP000321606">
    <property type="component" value="Chromosome"/>
</dbReference>
<comment type="similarity">
    <text evidence="1 8 11">Belongs to the DnaA family.</text>
</comment>
<evidence type="ECO:0000256" key="6">
    <source>
        <dbReference type="ARBA" id="ARBA00023121"/>
    </source>
</evidence>
<dbReference type="Gene3D" id="3.40.50.300">
    <property type="entry name" value="P-loop containing nucleotide triphosphate hydrolases"/>
    <property type="match status" value="1"/>
</dbReference>
<dbReference type="GO" id="GO:0005524">
    <property type="term" value="F:ATP binding"/>
    <property type="evidence" value="ECO:0007669"/>
    <property type="project" value="UniProtKB-UniRule"/>
</dbReference>
<dbReference type="InterPro" id="IPR010921">
    <property type="entry name" value="Trp_repressor/repl_initiator"/>
</dbReference>
<evidence type="ECO:0000313" key="13">
    <source>
        <dbReference type="Proteomes" id="UP000321606"/>
    </source>
</evidence>
<dbReference type="Gene3D" id="3.30.300.180">
    <property type="match status" value="1"/>
</dbReference>
<dbReference type="GO" id="GO:0005886">
    <property type="term" value="C:plasma membrane"/>
    <property type="evidence" value="ECO:0007669"/>
    <property type="project" value="TreeGrafter"/>
</dbReference>
<accession>A0A510J7R1</accession>
<feature type="binding site" evidence="8">
    <location>
        <position position="159"/>
    </location>
    <ligand>
        <name>ATP</name>
        <dbReference type="ChEBI" id="CHEBI:30616"/>
    </ligand>
</feature>
<dbReference type="InterPro" id="IPR018312">
    <property type="entry name" value="Chromosome_initiator_DnaA_CS"/>
</dbReference>
<dbReference type="CDD" id="cd00009">
    <property type="entry name" value="AAA"/>
    <property type="match status" value="1"/>
</dbReference>
<evidence type="ECO:0000256" key="10">
    <source>
        <dbReference type="RuleBase" id="RU000577"/>
    </source>
</evidence>
<dbReference type="STRING" id="714315.GCA_000516535_00001"/>
<dbReference type="PANTHER" id="PTHR30050:SF2">
    <property type="entry name" value="CHROMOSOMAL REPLICATION INITIATOR PROTEIN DNAA"/>
    <property type="match status" value="1"/>
</dbReference>
<dbReference type="RefSeq" id="WP_006808371.1">
    <property type="nucleotide sequence ID" value="NZ_AP019822.1"/>
</dbReference>
<dbReference type="GO" id="GO:0006275">
    <property type="term" value="P:regulation of DNA replication"/>
    <property type="evidence" value="ECO:0007669"/>
    <property type="project" value="UniProtKB-UniRule"/>
</dbReference>
<comment type="function">
    <text evidence="8 10">Plays an essential role in the initiation and regulation of chromosomal replication. ATP-DnaA binds to the origin of replication (oriC) to initiate formation of the DNA replication initiation complex once per cell cycle. Binds the DnaA box (a 9 base pair repeat at the origin) and separates the double-stranded (ds)DNA. Forms a right-handed helical filament on oriC DNA; dsDNA binds to the exterior of the filament while single-stranded (ss)DNA is stabiized in the filament's interior. The ATP-DnaA-oriC complex binds and stabilizes one strand of the AT-rich DNA unwinding element (DUE), permitting loading of DNA polymerase. After initiation quickly degrades to an ADP-DnaA complex that is not apt for DNA replication. Binds acidic phospholipids.</text>
</comment>
<dbReference type="SMART" id="SM00382">
    <property type="entry name" value="AAA"/>
    <property type="match status" value="1"/>
</dbReference>
<dbReference type="HAMAP" id="MF_00377">
    <property type="entry name" value="DnaA_bact"/>
    <property type="match status" value="1"/>
</dbReference>
<dbReference type="OrthoDB" id="9807019at2"/>
<comment type="subunit">
    <text evidence="8">Oligomerizes as a right-handed, spiral filament on DNA at oriC.</text>
</comment>
<dbReference type="CDD" id="cd06571">
    <property type="entry name" value="Bac_DnaA_C"/>
    <property type="match status" value="1"/>
</dbReference>
<evidence type="ECO:0000256" key="7">
    <source>
        <dbReference type="ARBA" id="ARBA00023125"/>
    </source>
</evidence>
<keyword evidence="7 8" id="KW-0238">DNA-binding</keyword>
<protein>
    <recommendedName>
        <fullName evidence="8 9">Chromosomal replication initiator protein DnaA</fullName>
    </recommendedName>
</protein>